<proteinExistence type="predicted"/>
<dbReference type="WBParaSite" id="PS1159_v2.g10838.t1">
    <property type="protein sequence ID" value="PS1159_v2.g10838.t1"/>
    <property type="gene ID" value="PS1159_v2.g10838"/>
</dbReference>
<evidence type="ECO:0000313" key="1">
    <source>
        <dbReference type="Proteomes" id="UP000887580"/>
    </source>
</evidence>
<dbReference type="Proteomes" id="UP000887580">
    <property type="component" value="Unplaced"/>
</dbReference>
<protein>
    <submittedName>
        <fullName evidence="2">Fungal lipase-like domain-containing protein</fullName>
    </submittedName>
</protein>
<organism evidence="1 2">
    <name type="scientific">Panagrolaimus sp. PS1159</name>
    <dbReference type="NCBI Taxonomy" id="55785"/>
    <lineage>
        <taxon>Eukaryota</taxon>
        <taxon>Metazoa</taxon>
        <taxon>Ecdysozoa</taxon>
        <taxon>Nematoda</taxon>
        <taxon>Chromadorea</taxon>
        <taxon>Rhabditida</taxon>
        <taxon>Tylenchina</taxon>
        <taxon>Panagrolaimomorpha</taxon>
        <taxon>Panagrolaimoidea</taxon>
        <taxon>Panagrolaimidae</taxon>
        <taxon>Panagrolaimus</taxon>
    </lineage>
</organism>
<sequence>MSAEANDAMLNNVLWEYWPTVGKVNKNFSNTSEVLWYYVQKFLEDYKGYNIAFTGHSIGGAIASLIALEAIIRNFVDADKITLYTFGELTQDHDITFDAIFDIQFVSKNKYLIVMELEFLSPENRFSHFKFQDPKNNFNFEYDQDNPSINCTYSYDPFNIKKER</sequence>
<reference evidence="2" key="1">
    <citation type="submission" date="2022-11" db="UniProtKB">
        <authorList>
            <consortium name="WormBaseParasite"/>
        </authorList>
    </citation>
    <scope>IDENTIFICATION</scope>
</reference>
<name>A0AC35EU98_9BILA</name>
<evidence type="ECO:0000313" key="2">
    <source>
        <dbReference type="WBParaSite" id="PS1159_v2.g10838.t1"/>
    </source>
</evidence>
<accession>A0AC35EU98</accession>